<evidence type="ECO:0000313" key="12">
    <source>
        <dbReference type="Proteomes" id="UP000678393"/>
    </source>
</evidence>
<reference evidence="11" key="1">
    <citation type="submission" date="2021-04" db="EMBL/GenBank/DDBJ databases">
        <authorList>
            <consortium name="Molecular Ecology Group"/>
        </authorList>
    </citation>
    <scope>NUCLEOTIDE SEQUENCE</scope>
</reference>
<evidence type="ECO:0000256" key="5">
    <source>
        <dbReference type="ARBA" id="ARBA00022530"/>
    </source>
</evidence>
<comment type="function">
    <text evidence="10">Ligand for members of the frizzled family of seven transmembrane receptors.</text>
</comment>
<keyword evidence="5" id="KW-0272">Extracellular matrix</keyword>
<evidence type="ECO:0000256" key="6">
    <source>
        <dbReference type="ARBA" id="ARBA00022687"/>
    </source>
</evidence>
<dbReference type="GO" id="GO:0005109">
    <property type="term" value="F:frizzled binding"/>
    <property type="evidence" value="ECO:0007669"/>
    <property type="project" value="TreeGrafter"/>
</dbReference>
<proteinExistence type="inferred from homology"/>
<dbReference type="PANTHER" id="PTHR12027:SF101">
    <property type="entry name" value="PROTEIN WNT-4"/>
    <property type="match status" value="1"/>
</dbReference>
<gene>
    <name evidence="11" type="ORF">CUNI_LOCUS15533</name>
</gene>
<dbReference type="Gene3D" id="3.30.2460.20">
    <property type="match status" value="1"/>
</dbReference>
<keyword evidence="7" id="KW-1015">Disulfide bond</keyword>
<keyword evidence="8" id="KW-0325">Glycoprotein</keyword>
<evidence type="ECO:0000256" key="10">
    <source>
        <dbReference type="RuleBase" id="RU003500"/>
    </source>
</evidence>
<dbReference type="SMART" id="SM00097">
    <property type="entry name" value="WNT1"/>
    <property type="match status" value="1"/>
</dbReference>
<accession>A0A8S3ZQC6</accession>
<feature type="non-terminal residue" evidence="11">
    <location>
        <position position="1"/>
    </location>
</feature>
<dbReference type="GO" id="GO:0005615">
    <property type="term" value="C:extracellular space"/>
    <property type="evidence" value="ECO:0007669"/>
    <property type="project" value="TreeGrafter"/>
</dbReference>
<evidence type="ECO:0000313" key="11">
    <source>
        <dbReference type="EMBL" id="CAG5129975.1"/>
    </source>
</evidence>
<protein>
    <recommendedName>
        <fullName evidence="10">Protein Wnt</fullName>
    </recommendedName>
</protein>
<dbReference type="OrthoDB" id="5945655at2759"/>
<keyword evidence="12" id="KW-1185">Reference proteome</keyword>
<dbReference type="GO" id="GO:0005125">
    <property type="term" value="F:cytokine activity"/>
    <property type="evidence" value="ECO:0007669"/>
    <property type="project" value="TreeGrafter"/>
</dbReference>
<sequence>AIEDNMRVDCKCHGVSGSCELRTCWKAMPIFSTVGTILKEKFDGATEVKVTETNELVPLNPQFKPHTDQDLIYLEASPDFCEVDRKTGSLGTHGRFCNKTSKAIDGCDLMCCGRGYVTRQVKVVERCKCKFIWCCSVKCKTCERIVDEHICL</sequence>
<evidence type="ECO:0000256" key="4">
    <source>
        <dbReference type="ARBA" id="ARBA00022525"/>
    </source>
</evidence>
<evidence type="ECO:0000256" key="7">
    <source>
        <dbReference type="ARBA" id="ARBA00023157"/>
    </source>
</evidence>
<dbReference type="EMBL" id="CAJHNH020003779">
    <property type="protein sequence ID" value="CAG5129975.1"/>
    <property type="molecule type" value="Genomic_DNA"/>
</dbReference>
<evidence type="ECO:0000256" key="8">
    <source>
        <dbReference type="ARBA" id="ARBA00023180"/>
    </source>
</evidence>
<evidence type="ECO:0000256" key="3">
    <source>
        <dbReference type="ARBA" id="ARBA00022473"/>
    </source>
</evidence>
<dbReference type="PROSITE" id="PS00246">
    <property type="entry name" value="WNT1"/>
    <property type="match status" value="1"/>
</dbReference>
<dbReference type="Pfam" id="PF00110">
    <property type="entry name" value="wnt"/>
    <property type="match status" value="1"/>
</dbReference>
<dbReference type="PANTHER" id="PTHR12027">
    <property type="entry name" value="WNT RELATED"/>
    <property type="match status" value="1"/>
</dbReference>
<dbReference type="InterPro" id="IPR018161">
    <property type="entry name" value="Wnt_CS"/>
</dbReference>
<comment type="caution">
    <text evidence="11">The sequence shown here is derived from an EMBL/GenBank/DDBJ whole genome shotgun (WGS) entry which is preliminary data.</text>
</comment>
<dbReference type="FunFam" id="3.30.2460.20:FF:000001">
    <property type="entry name" value="Wnt homolog"/>
    <property type="match status" value="1"/>
</dbReference>
<name>A0A8S3ZQC6_9EUPU</name>
<evidence type="ECO:0000256" key="1">
    <source>
        <dbReference type="ARBA" id="ARBA00004498"/>
    </source>
</evidence>
<evidence type="ECO:0000256" key="9">
    <source>
        <dbReference type="ARBA" id="ARBA00023288"/>
    </source>
</evidence>
<dbReference type="AlphaFoldDB" id="A0A8S3ZQC6"/>
<dbReference type="GO" id="GO:0060070">
    <property type="term" value="P:canonical Wnt signaling pathway"/>
    <property type="evidence" value="ECO:0007669"/>
    <property type="project" value="TreeGrafter"/>
</dbReference>
<dbReference type="InterPro" id="IPR005817">
    <property type="entry name" value="Wnt"/>
</dbReference>
<organism evidence="11 12">
    <name type="scientific">Candidula unifasciata</name>
    <dbReference type="NCBI Taxonomy" id="100452"/>
    <lineage>
        <taxon>Eukaryota</taxon>
        <taxon>Metazoa</taxon>
        <taxon>Spiralia</taxon>
        <taxon>Lophotrochozoa</taxon>
        <taxon>Mollusca</taxon>
        <taxon>Gastropoda</taxon>
        <taxon>Heterobranchia</taxon>
        <taxon>Euthyneura</taxon>
        <taxon>Panpulmonata</taxon>
        <taxon>Eupulmonata</taxon>
        <taxon>Stylommatophora</taxon>
        <taxon>Helicina</taxon>
        <taxon>Helicoidea</taxon>
        <taxon>Geomitridae</taxon>
        <taxon>Candidula</taxon>
    </lineage>
</organism>
<evidence type="ECO:0000256" key="2">
    <source>
        <dbReference type="ARBA" id="ARBA00005683"/>
    </source>
</evidence>
<keyword evidence="9" id="KW-0449">Lipoprotein</keyword>
<comment type="subcellular location">
    <subcellularLocation>
        <location evidence="1 10">Secreted</location>
        <location evidence="1 10">Extracellular space</location>
        <location evidence="1 10">Extracellular matrix</location>
    </subcellularLocation>
</comment>
<keyword evidence="4" id="KW-0964">Secreted</keyword>
<dbReference type="InterPro" id="IPR043158">
    <property type="entry name" value="Wnt_C"/>
</dbReference>
<dbReference type="GO" id="GO:0030182">
    <property type="term" value="P:neuron differentiation"/>
    <property type="evidence" value="ECO:0007669"/>
    <property type="project" value="TreeGrafter"/>
</dbReference>
<dbReference type="PRINTS" id="PR01349">
    <property type="entry name" value="WNTPROTEIN"/>
</dbReference>
<keyword evidence="6 10" id="KW-0879">Wnt signaling pathway</keyword>
<keyword evidence="3 10" id="KW-0217">Developmental protein</keyword>
<dbReference type="Proteomes" id="UP000678393">
    <property type="component" value="Unassembled WGS sequence"/>
</dbReference>
<dbReference type="GO" id="GO:0045165">
    <property type="term" value="P:cell fate commitment"/>
    <property type="evidence" value="ECO:0007669"/>
    <property type="project" value="TreeGrafter"/>
</dbReference>
<comment type="similarity">
    <text evidence="2 10">Belongs to the Wnt family.</text>
</comment>